<dbReference type="InterPro" id="IPR032675">
    <property type="entry name" value="LRR_dom_sf"/>
</dbReference>
<evidence type="ECO:0000256" key="4">
    <source>
        <dbReference type="ARBA" id="ARBA00022840"/>
    </source>
</evidence>
<evidence type="ECO:0000259" key="6">
    <source>
        <dbReference type="SMART" id="SM00382"/>
    </source>
</evidence>
<dbReference type="InterPro" id="IPR050905">
    <property type="entry name" value="Plant_NBS-LRR"/>
</dbReference>
<dbReference type="SMART" id="SM00382">
    <property type="entry name" value="AAA"/>
    <property type="match status" value="1"/>
</dbReference>
<dbReference type="InterPro" id="IPR027417">
    <property type="entry name" value="P-loop_NTPase"/>
</dbReference>
<evidence type="ECO:0000256" key="2">
    <source>
        <dbReference type="ARBA" id="ARBA00022741"/>
    </source>
</evidence>
<dbReference type="SUPFAM" id="SSF52540">
    <property type="entry name" value="P-loop containing nucleoside triphosphate hydrolases"/>
    <property type="match status" value="1"/>
</dbReference>
<keyword evidence="8" id="KW-1185">Reference proteome</keyword>
<dbReference type="Gene3D" id="3.40.50.300">
    <property type="entry name" value="P-loop containing nucleotide triphosphate hydrolases"/>
    <property type="match status" value="1"/>
</dbReference>
<dbReference type="Gene3D" id="3.80.10.10">
    <property type="entry name" value="Ribonuclease Inhibitor"/>
    <property type="match status" value="8"/>
</dbReference>
<organism evidence="7 8">
    <name type="scientific">Hibiscus syriacus</name>
    <name type="common">Rose of Sharon</name>
    <dbReference type="NCBI Taxonomy" id="106335"/>
    <lineage>
        <taxon>Eukaryota</taxon>
        <taxon>Viridiplantae</taxon>
        <taxon>Streptophyta</taxon>
        <taxon>Embryophyta</taxon>
        <taxon>Tracheophyta</taxon>
        <taxon>Spermatophyta</taxon>
        <taxon>Magnoliopsida</taxon>
        <taxon>eudicotyledons</taxon>
        <taxon>Gunneridae</taxon>
        <taxon>Pentapetalae</taxon>
        <taxon>rosids</taxon>
        <taxon>malvids</taxon>
        <taxon>Malvales</taxon>
        <taxon>Malvaceae</taxon>
        <taxon>Malvoideae</taxon>
        <taxon>Hibiscus</taxon>
    </lineage>
</organism>
<dbReference type="InterPro" id="IPR042197">
    <property type="entry name" value="Apaf_helical"/>
</dbReference>
<dbReference type="Pfam" id="PF00931">
    <property type="entry name" value="NB-ARC"/>
    <property type="match status" value="1"/>
</dbReference>
<dbReference type="Gene3D" id="1.10.8.430">
    <property type="entry name" value="Helical domain of apoptotic protease-activating factors"/>
    <property type="match status" value="1"/>
</dbReference>
<comment type="similarity">
    <text evidence="1">Belongs to the disease resistance NB-LRR family.</text>
</comment>
<dbReference type="Pfam" id="PF23247">
    <property type="entry name" value="LRR_RPS2"/>
    <property type="match status" value="8"/>
</dbReference>
<dbReference type="FunFam" id="3.40.50.300:FF:001091">
    <property type="entry name" value="Probable disease resistance protein At1g61300"/>
    <property type="match status" value="1"/>
</dbReference>
<dbReference type="EMBL" id="VEPZ02001401">
    <property type="protein sequence ID" value="KAE8675357.1"/>
    <property type="molecule type" value="Genomic_DNA"/>
</dbReference>
<dbReference type="InterPro" id="IPR002182">
    <property type="entry name" value="NB-ARC"/>
</dbReference>
<evidence type="ECO:0000256" key="5">
    <source>
        <dbReference type="SAM" id="Coils"/>
    </source>
</evidence>
<comment type="caution">
    <text evidence="7">The sequence shown here is derived from an EMBL/GenBank/DDBJ whole genome shotgun (WGS) entry which is preliminary data.</text>
</comment>
<evidence type="ECO:0000313" key="8">
    <source>
        <dbReference type="Proteomes" id="UP000436088"/>
    </source>
</evidence>
<dbReference type="GO" id="GO:0006952">
    <property type="term" value="P:defense response"/>
    <property type="evidence" value="ECO:0007669"/>
    <property type="project" value="UniProtKB-KW"/>
</dbReference>
<dbReference type="PANTHER" id="PTHR33463:SF172">
    <property type="entry name" value="DOMAIN-CONTAINING DISEASE RESISTANCE PROTEIN, PUTATIVE-RELATED"/>
    <property type="match status" value="1"/>
</dbReference>
<dbReference type="SUPFAM" id="SSF52047">
    <property type="entry name" value="RNI-like"/>
    <property type="match status" value="2"/>
</dbReference>
<evidence type="ECO:0000256" key="3">
    <source>
        <dbReference type="ARBA" id="ARBA00022821"/>
    </source>
</evidence>
<evidence type="ECO:0000256" key="1">
    <source>
        <dbReference type="ARBA" id="ARBA00008894"/>
    </source>
</evidence>
<proteinExistence type="inferred from homology"/>
<dbReference type="PANTHER" id="PTHR33463">
    <property type="entry name" value="NB-ARC DOMAIN-CONTAINING PROTEIN-RELATED"/>
    <property type="match status" value="1"/>
</dbReference>
<dbReference type="SUPFAM" id="SSF52058">
    <property type="entry name" value="L domain-like"/>
    <property type="match status" value="2"/>
</dbReference>
<feature type="coiled-coil region" evidence="5">
    <location>
        <begin position="38"/>
        <end position="97"/>
    </location>
</feature>
<dbReference type="InterPro" id="IPR003593">
    <property type="entry name" value="AAA+_ATPase"/>
</dbReference>
<protein>
    <submittedName>
        <fullName evidence="7">Detected protein of confused Function</fullName>
    </submittedName>
</protein>
<gene>
    <name evidence="7" type="ORF">F3Y22_tig00111671pilonHSYRG00029</name>
</gene>
<keyword evidence="5" id="KW-0175">Coiled coil</keyword>
<feature type="domain" description="AAA+ ATPase" evidence="6">
    <location>
        <begin position="174"/>
        <end position="317"/>
    </location>
</feature>
<dbReference type="InterPro" id="IPR057135">
    <property type="entry name" value="At4g27190-like_LRR"/>
</dbReference>
<dbReference type="PRINTS" id="PR00364">
    <property type="entry name" value="DISEASERSIST"/>
</dbReference>
<keyword evidence="3" id="KW-0611">Plant defense</keyword>
<sequence>MEAIATGAAANISSETAKGIFHDAKRHIRYVVFYQRYVKNFEDKLQRLIDKRSSVQQDIVVAERNVQKIKADVQGWCDRVDKVIAEEEDKVKDLQVKAINKCFFGFCPNIKCRHKLSRKAEEDAAAFDELIKECQFNSVGYHDLPQLIVDTNFEAFQSRERVFNDIMESLKDSTASMIGVYGMPGVGKTSLVKEVERQLQEAKLFNSVVRVTVSQKPDIQKIQDEIAESLGLKIEEKSTVVRASRLFERLNQGKNQEKRVLIILDNIWKKLDLEEVGIPFGSQHKGCKILLTSRNENVLSNGMGATMTFQLRHLDEKEAWEFFKKMVGDSFESDKELQSTAIEVAKRCAGLPLAIATVARALQKKSLFVWNEALRQLQRHYSENPSEISAEVYSAIELSINNLRGEDLKKVFLLCSLLHRDSNIEDLLRYTIGLGLINGVETMKEGRDALLTMMSTLKESCLLLDSNTNDECFDVHDLTYIVAKSMASKDNQVFALREEDVLIDWPDAESMKKCSKICLQYPTINRLPDNLNCPQLSLFLLYSNDLSLTLPDDFFKEATNLNVLDLASIQFSSLPSSICKLTSLSTLCLDYCKLGDNITIIGKLNNLEILSLLKSDITFLPKEIGQLVKLKLLDVSRCAMLKTISDGVLSSLSRLEELYMGGTSIQWGQSSVTLADLHALSRLSTLEVQIPDAKAAPHDFFQELQKLKRYKIFIGEEWEWERFGKYRYSRTLKLRLNTGMDDLDLGIKKLLKKTEDLHLGELKGVKIALQELTEEESISHLKNLHIQNGLDTEYIINDEFEFPQLRSLTLHDLPKLISFFPQHETGATSSLPQHELPLFNEKISFPYLENLWLKSINVTRVWHNQLSSTSFSTYEKLTTLKIEGCGSLKHLFSFSMAKCLVHLTNFEIIRCYSLREIIFMEEIEEETQTGINLSLFPRLKSLELTDLQHLIGFCSDYQTQVIEFSTLKSLRIYNCPKLEGFIYRSSMKGNQCFSNHVLFDNKVSFPSLERVWARHLEKLKMIWENPLPPNSFPKLRVISITNLSNLKYIWKNGPKDIFSFKNLHQISVGFCKSLKNVFPASVARDLPQLSDLAIFNCGVEEIISKVEEGLDSETTVTFEFDKLSYLRLWWLPECKCFYPGRHTTKWPMLKEVTAAECGEMKIFGTQLVTHNQQLDSQPPLFLVEKVIPKLQRLQIGADYIAMISGGQLPNNLFHKIKAFRVEGNRAKFVNDFQISFLERFYNLEELCISVCEIKELFYTEGDTGNKGMYDRTLSTIRKIELTQLHKLKHSLWKQDVQVDRILPNLETLEVNNCWNLMSLGSSSTSFQNITTLKVWGCKGMKYLDTCLAVQGLSQLKQLIIRECISMKEIVGSGEDEATCDIIFSRLKSLELVSLPRLKRFCSGNHTFGFPCLEEVIVSGCPELELFCKGVLNAPLLQSVEYGEGKEHWSDDLDSTVQQLHSKKVGYQGNGYLILSEFSKSMEIWKEKSVDFKNLQDLEVEECNSLKYIFSVSMALELVQLEHITVKRCPMMEYIIKKEAEESAMDTVFLPNLKMIRLESCSELKSFCMGNITLQCPSLHTIKVDDCPMMYAMTCTRDGENTPFFNDKVLCANLEGLELSSTNIQNLWPDEPLGAISSSVHKLQILIVEGCHNLEYIFPPFLVKNFVELVQLSLVDCDNLEVIFTDEATAEEEGITEAYWFTKLNLLELSRLPKLGTFCHGENSETDSPTLFNQKVVFPNLIHLTIQGIGKCRKIWHDKPTMNSFNELTMLWVKDCERLSNILPFSMVKRLEKLETLAIDEGKSVEEIIGPDDDHLRNSNESHAVTSAQLIELKSITKFVFPKMRELYLRVLPKLKGFYSKVHTTEWPSLKLLAVSDCSKVENLAREYINFGETQGESQPLIPVQQPLFWVTEGIWHQFRQFFIERTFPLISQEAFPNLEELHVIRNSNMKEICHGALPNLYFPRLTRMCVIYCQMLEEIIVLTTDEITNGIVFSQLNSLELVNLPILSSFCSGKYTLAFPSLEEVIIRGCPKMEFFTKGKLSTPMLHGLQSTKGKYVGHWEGDLNVILQQLFIEKVFPSLEDLELSSINIQRVWKHKLLATYSYAQNITCLTIEGCHNLNCLFSCSMVKSFVQLKKLKVENCYNVENVISVKGLTKEEMMNQKTFRVLEFLLLKDLPKLTRFCHGNYFEFPLLTSLSIETCPTLKTFISAAEGNNSEIASPTLFDEKAAFPCLEELSIVGLGNWRTIWQKQPTNCVRINFANN</sequence>
<keyword evidence="2" id="KW-0547">Nucleotide-binding</keyword>
<dbReference type="GO" id="GO:0043531">
    <property type="term" value="F:ADP binding"/>
    <property type="evidence" value="ECO:0007669"/>
    <property type="project" value="InterPro"/>
</dbReference>
<dbReference type="GO" id="GO:0005524">
    <property type="term" value="F:ATP binding"/>
    <property type="evidence" value="ECO:0007669"/>
    <property type="project" value="UniProtKB-KW"/>
</dbReference>
<evidence type="ECO:0000313" key="7">
    <source>
        <dbReference type="EMBL" id="KAE8675357.1"/>
    </source>
</evidence>
<keyword evidence="4" id="KW-0067">ATP-binding</keyword>
<accession>A0A6A2YHJ4</accession>
<reference evidence="7" key="1">
    <citation type="submission" date="2019-09" db="EMBL/GenBank/DDBJ databases">
        <title>Draft genome information of white flower Hibiscus syriacus.</title>
        <authorList>
            <person name="Kim Y.-M."/>
        </authorList>
    </citation>
    <scope>NUCLEOTIDE SEQUENCE [LARGE SCALE GENOMIC DNA]</scope>
    <source>
        <strain evidence="7">YM2019G1</strain>
    </source>
</reference>
<name>A0A6A2YHJ4_HIBSY</name>
<dbReference type="Proteomes" id="UP000436088">
    <property type="component" value="Unassembled WGS sequence"/>
</dbReference>